<protein>
    <recommendedName>
        <fullName evidence="4">Conjugal transfer protein TrbC</fullName>
    </recommendedName>
</protein>
<gene>
    <name evidence="2" type="ORF">I7412_23915</name>
</gene>
<organism evidence="2 3">
    <name type="scientific">Frankia nepalensis</name>
    <dbReference type="NCBI Taxonomy" id="1836974"/>
    <lineage>
        <taxon>Bacteria</taxon>
        <taxon>Bacillati</taxon>
        <taxon>Actinomycetota</taxon>
        <taxon>Actinomycetes</taxon>
        <taxon>Frankiales</taxon>
        <taxon>Frankiaceae</taxon>
        <taxon>Frankia</taxon>
    </lineage>
</organism>
<evidence type="ECO:0008006" key="4">
    <source>
        <dbReference type="Google" id="ProtNLM"/>
    </source>
</evidence>
<comment type="caution">
    <text evidence="2">The sequence shown here is derived from an EMBL/GenBank/DDBJ whole genome shotgun (WGS) entry which is preliminary data.</text>
</comment>
<name>A0A937RJT0_9ACTN</name>
<keyword evidence="3" id="KW-1185">Reference proteome</keyword>
<feature type="transmembrane region" description="Helical" evidence="1">
    <location>
        <begin position="85"/>
        <end position="109"/>
    </location>
</feature>
<feature type="transmembrane region" description="Helical" evidence="1">
    <location>
        <begin position="54"/>
        <end position="73"/>
    </location>
</feature>
<evidence type="ECO:0000313" key="3">
    <source>
        <dbReference type="Proteomes" id="UP000604475"/>
    </source>
</evidence>
<proteinExistence type="predicted"/>
<evidence type="ECO:0000256" key="1">
    <source>
        <dbReference type="SAM" id="Phobius"/>
    </source>
</evidence>
<reference evidence="2" key="1">
    <citation type="submission" date="2020-12" db="EMBL/GenBank/DDBJ databases">
        <title>Genomic characterization of non-nitrogen-fixing Frankia strains.</title>
        <authorList>
            <person name="Carlos-Shanley C."/>
            <person name="Guerra T."/>
            <person name="Hahn D."/>
        </authorList>
    </citation>
    <scope>NUCLEOTIDE SEQUENCE</scope>
    <source>
        <strain evidence="2">CN6</strain>
    </source>
</reference>
<dbReference type="AlphaFoldDB" id="A0A937RJT0"/>
<keyword evidence="1" id="KW-0472">Membrane</keyword>
<dbReference type="RefSeq" id="WP_202999887.1">
    <property type="nucleotide sequence ID" value="NZ_JADWYU010000136.1"/>
</dbReference>
<evidence type="ECO:0000313" key="2">
    <source>
        <dbReference type="EMBL" id="MBL7630154.1"/>
    </source>
</evidence>
<dbReference type="EMBL" id="JAEACQ010000243">
    <property type="protein sequence ID" value="MBL7630154.1"/>
    <property type="molecule type" value="Genomic_DNA"/>
</dbReference>
<keyword evidence="1" id="KW-0812">Transmembrane</keyword>
<keyword evidence="1" id="KW-1133">Transmembrane helix</keyword>
<dbReference type="Proteomes" id="UP000604475">
    <property type="component" value="Unassembled WGS sequence"/>
</dbReference>
<sequence length="111" mass="10603">MLALVGAFPGTAVASTTPPAGEAAGVPGITVNPDWRDMPGREKIEMFLDTASQVGLACCIGAVVIGGAAMGIGRASGAGQASSRGLAMVLGGGGGAVLILLAPALIGWASG</sequence>
<accession>A0A937RJT0</accession>